<name>A0ABR4BAB9_9LECA</name>
<sequence>MLFVLIFLHLKLISIASITFAFPSDSRARSLAVLDTISTGAILSQLKTTSLYSTATTDTTQIFPIQCFNPEPIALKPTVPEDCDVVIDNIILRLVPDPMAIQTWGYTDDQDINLSLDENEKWYYRECVIFVKAVKKTQVDRFRVVDVALAAQQILHKCVTGSKFAKGGTADIGTFVDGFYIVLGGLISEAVANDTVPFPASNKTVLSLSRNTERSMTLGGDTSGASG</sequence>
<reference evidence="2 3" key="1">
    <citation type="submission" date="2024-09" db="EMBL/GenBank/DDBJ databases">
        <title>Rethinking Asexuality: The Enigmatic Case of Functional Sexual Genes in Lepraria (Stereocaulaceae).</title>
        <authorList>
            <person name="Doellman M."/>
            <person name="Sun Y."/>
            <person name="Barcenas-Pena A."/>
            <person name="Lumbsch H.T."/>
            <person name="Grewe F."/>
        </authorList>
    </citation>
    <scope>NUCLEOTIDE SEQUENCE [LARGE SCALE GENOMIC DNA]</scope>
    <source>
        <strain evidence="2 3">Grewe 0041</strain>
    </source>
</reference>
<feature type="chain" id="PRO_5045956160" evidence="1">
    <location>
        <begin position="22"/>
        <end position="227"/>
    </location>
</feature>
<evidence type="ECO:0000256" key="1">
    <source>
        <dbReference type="SAM" id="SignalP"/>
    </source>
</evidence>
<organism evidence="2 3">
    <name type="scientific">Lepraria finkii</name>
    <dbReference type="NCBI Taxonomy" id="1340010"/>
    <lineage>
        <taxon>Eukaryota</taxon>
        <taxon>Fungi</taxon>
        <taxon>Dikarya</taxon>
        <taxon>Ascomycota</taxon>
        <taxon>Pezizomycotina</taxon>
        <taxon>Lecanoromycetes</taxon>
        <taxon>OSLEUM clade</taxon>
        <taxon>Lecanoromycetidae</taxon>
        <taxon>Lecanorales</taxon>
        <taxon>Lecanorineae</taxon>
        <taxon>Stereocaulaceae</taxon>
        <taxon>Lepraria</taxon>
    </lineage>
</organism>
<feature type="signal peptide" evidence="1">
    <location>
        <begin position="1"/>
        <end position="21"/>
    </location>
</feature>
<dbReference type="Proteomes" id="UP001590951">
    <property type="component" value="Unassembled WGS sequence"/>
</dbReference>
<comment type="caution">
    <text evidence="2">The sequence shown here is derived from an EMBL/GenBank/DDBJ whole genome shotgun (WGS) entry which is preliminary data.</text>
</comment>
<evidence type="ECO:0000313" key="3">
    <source>
        <dbReference type="Proteomes" id="UP001590951"/>
    </source>
</evidence>
<keyword evidence="3" id="KW-1185">Reference proteome</keyword>
<proteinExistence type="predicted"/>
<gene>
    <name evidence="2" type="ORF">ABVK25_007018</name>
</gene>
<dbReference type="EMBL" id="JBHFEH010000025">
    <property type="protein sequence ID" value="KAL2052778.1"/>
    <property type="molecule type" value="Genomic_DNA"/>
</dbReference>
<evidence type="ECO:0000313" key="2">
    <source>
        <dbReference type="EMBL" id="KAL2052778.1"/>
    </source>
</evidence>
<accession>A0ABR4BAB9</accession>
<keyword evidence="1" id="KW-0732">Signal</keyword>
<protein>
    <submittedName>
        <fullName evidence="2">Uncharacterized protein</fullName>
    </submittedName>
</protein>